<sequence>MKYLTEHLPRIGTVTVILESEIKLSIKNLRSGSLELVDINGLSFVIELPHRIQINSGRRGLQKSNDCHTLRLKVAKDAGGDDIYKDRSVNRMMLVSPNKWMRRDLMESVSFELQCPVCHNCLISRQDCRKISDMPSEFWVELMDYWHCHKPLNDDQVKVDRYAKLEPLQDELLIGTSFFSVKSTWSTKRMKLLPESIQCAKCQRTLGQISRDCALYNINKWDVNLVRGGLLESYPPELHVASSLLNCLNSNATRVTVLKCSRTERSVLIWLFAVDVDVSLTGSQLLKNCIKVYYKDTCQTYPESSGFQNVENILVPELPFERFVERLRSVNAQLPSAVRTMDSWNLSFIESS</sequence>
<dbReference type="InterPro" id="IPR019193">
    <property type="entry name" value="UBQ-conj_enz_E2-bd_prot"/>
</dbReference>
<dbReference type="GO" id="GO:0051865">
    <property type="term" value="P:protein autoubiquitination"/>
    <property type="evidence" value="ECO:0007669"/>
    <property type="project" value="TreeGrafter"/>
</dbReference>
<accession>A0A1G4IUJ9</accession>
<evidence type="ECO:0000313" key="2">
    <source>
        <dbReference type="Proteomes" id="UP000189911"/>
    </source>
</evidence>
<evidence type="ECO:0000313" key="1">
    <source>
        <dbReference type="EMBL" id="SCU80639.1"/>
    </source>
</evidence>
<dbReference type="PANTHER" id="PTHR31531">
    <property type="entry name" value="E3 UBIQUITIN-PROTEIN LIGASE E3D FAMILY MEMBER"/>
    <property type="match status" value="1"/>
</dbReference>
<proteinExistence type="predicted"/>
<dbReference type="EMBL" id="LT598450">
    <property type="protein sequence ID" value="SCU80639.1"/>
    <property type="molecule type" value="Genomic_DNA"/>
</dbReference>
<organism evidence="1 2">
    <name type="scientific">Lachancea nothofagi CBS 11611</name>
    <dbReference type="NCBI Taxonomy" id="1266666"/>
    <lineage>
        <taxon>Eukaryota</taxon>
        <taxon>Fungi</taxon>
        <taxon>Dikarya</taxon>
        <taxon>Ascomycota</taxon>
        <taxon>Saccharomycotina</taxon>
        <taxon>Saccharomycetes</taxon>
        <taxon>Saccharomycetales</taxon>
        <taxon>Saccharomycetaceae</taxon>
        <taxon>Lachancea</taxon>
    </lineage>
</organism>
<dbReference type="GO" id="GO:0005829">
    <property type="term" value="C:cytosol"/>
    <property type="evidence" value="ECO:0007669"/>
    <property type="project" value="TreeGrafter"/>
</dbReference>
<gene>
    <name evidence="1" type="ORF">LANO_0B00760G</name>
</gene>
<dbReference type="GO" id="GO:0000151">
    <property type="term" value="C:ubiquitin ligase complex"/>
    <property type="evidence" value="ECO:0007669"/>
    <property type="project" value="TreeGrafter"/>
</dbReference>
<dbReference type="GO" id="GO:0031624">
    <property type="term" value="F:ubiquitin conjugating enzyme binding"/>
    <property type="evidence" value="ECO:0007669"/>
    <property type="project" value="TreeGrafter"/>
</dbReference>
<name>A0A1G4IUJ9_9SACH</name>
<dbReference type="Proteomes" id="UP000189911">
    <property type="component" value="Chromosome B"/>
</dbReference>
<dbReference type="OrthoDB" id="386949at2759"/>
<dbReference type="AlphaFoldDB" id="A0A1G4IUJ9"/>
<protein>
    <submittedName>
        <fullName evidence="1">LANO_0B00760g1_1</fullName>
    </submittedName>
</protein>
<reference evidence="2" key="1">
    <citation type="submission" date="2016-03" db="EMBL/GenBank/DDBJ databases">
        <authorList>
            <person name="Devillers Hugo."/>
        </authorList>
    </citation>
    <scope>NUCLEOTIDE SEQUENCE [LARGE SCALE GENOMIC DNA]</scope>
</reference>
<dbReference type="GO" id="GO:0061630">
    <property type="term" value="F:ubiquitin protein ligase activity"/>
    <property type="evidence" value="ECO:0007669"/>
    <property type="project" value="TreeGrafter"/>
</dbReference>
<dbReference type="GO" id="GO:0006513">
    <property type="term" value="P:protein monoubiquitination"/>
    <property type="evidence" value="ECO:0007669"/>
    <property type="project" value="TreeGrafter"/>
</dbReference>
<dbReference type="GO" id="GO:0005634">
    <property type="term" value="C:nucleus"/>
    <property type="evidence" value="ECO:0007669"/>
    <property type="project" value="TreeGrafter"/>
</dbReference>
<keyword evidence="2" id="KW-1185">Reference proteome</keyword>
<dbReference type="PANTHER" id="PTHR31531:SF2">
    <property type="entry name" value="E3 UBIQUITIN-PROTEIN LIGASE E3D"/>
    <property type="match status" value="1"/>
</dbReference>
<dbReference type="Pfam" id="PF09814">
    <property type="entry name" value="HECT_2"/>
    <property type="match status" value="1"/>
</dbReference>
<dbReference type="GO" id="GO:0030332">
    <property type="term" value="F:cyclin binding"/>
    <property type="evidence" value="ECO:0007669"/>
    <property type="project" value="TreeGrafter"/>
</dbReference>
<dbReference type="GO" id="GO:0043161">
    <property type="term" value="P:proteasome-mediated ubiquitin-dependent protein catabolic process"/>
    <property type="evidence" value="ECO:0007669"/>
    <property type="project" value="TreeGrafter"/>
</dbReference>
<dbReference type="GO" id="GO:0000209">
    <property type="term" value="P:protein polyubiquitination"/>
    <property type="evidence" value="ECO:0007669"/>
    <property type="project" value="TreeGrafter"/>
</dbReference>